<proteinExistence type="inferred from homology"/>
<dbReference type="FunFam" id="3.90.199.10:FF:000001">
    <property type="entry name" value="DNA gyrase subunit A"/>
    <property type="match status" value="1"/>
</dbReference>
<evidence type="ECO:0000256" key="7">
    <source>
        <dbReference type="ARBA" id="ARBA00023235"/>
    </source>
</evidence>
<feature type="active site" description="O-(5'-phospho-DNA)-tyrosine intermediate" evidence="9 10">
    <location>
        <position position="119"/>
    </location>
</feature>
<dbReference type="PANTHER" id="PTHR43493">
    <property type="entry name" value="DNA GYRASE/TOPOISOMERASE SUBUNIT A"/>
    <property type="match status" value="1"/>
</dbReference>
<dbReference type="InterPro" id="IPR002205">
    <property type="entry name" value="Topo_IIA_dom_A"/>
</dbReference>
<dbReference type="EMBL" id="LJUJ01000003">
    <property type="protein sequence ID" value="KPK64378.1"/>
    <property type="molecule type" value="Genomic_DNA"/>
</dbReference>
<dbReference type="InterPro" id="IPR006691">
    <property type="entry name" value="GyrA/parC_rep"/>
</dbReference>
<comment type="subunit">
    <text evidence="9">Heterotetramer, composed of two GyrA and two GyrB chains. In the heterotetramer, GyrA contains the active site tyrosine that forms a transient covalent intermediate with DNA, while GyrB binds cofactors and catalyzes ATP hydrolysis.</text>
</comment>
<dbReference type="SUPFAM" id="SSF101904">
    <property type="entry name" value="GyrA/ParC C-terminal domain-like"/>
    <property type="match status" value="1"/>
</dbReference>
<dbReference type="CDD" id="cd00187">
    <property type="entry name" value="TOP4c"/>
    <property type="match status" value="1"/>
</dbReference>
<dbReference type="GO" id="GO:0006261">
    <property type="term" value="P:DNA-templated DNA replication"/>
    <property type="evidence" value="ECO:0007669"/>
    <property type="project" value="UniProtKB-UniRule"/>
</dbReference>
<keyword evidence="6 9" id="KW-0238">DNA-binding</keyword>
<evidence type="ECO:0000256" key="10">
    <source>
        <dbReference type="PROSITE-ProRule" id="PRU01384"/>
    </source>
</evidence>
<comment type="caution">
    <text evidence="9">Lacks conserved residue(s) required for the propagation of feature annotation.</text>
</comment>
<feature type="domain" description="Topo IIA-type catalytic" evidence="11">
    <location>
        <begin position="31"/>
        <end position="496"/>
    </location>
</feature>
<reference evidence="12 13" key="1">
    <citation type="journal article" date="2015" name="Microbiome">
        <title>Genomic resolution of linkages in carbon, nitrogen, and sulfur cycling among widespread estuary sediment bacteria.</title>
        <authorList>
            <person name="Baker B.J."/>
            <person name="Lazar C.S."/>
            <person name="Teske A.P."/>
            <person name="Dick G.J."/>
        </authorList>
    </citation>
    <scope>NUCLEOTIDE SEQUENCE [LARGE SCALE GENOMIC DNA]</scope>
    <source>
        <strain evidence="12">SM23_42</strain>
    </source>
</reference>
<dbReference type="Gene3D" id="3.90.199.10">
    <property type="entry name" value="Topoisomerase II, domain 5"/>
    <property type="match status" value="1"/>
</dbReference>
<keyword evidence="3 9" id="KW-0547">Nucleotide-binding</keyword>
<evidence type="ECO:0000256" key="2">
    <source>
        <dbReference type="ARBA" id="ARBA00008263"/>
    </source>
</evidence>
<dbReference type="AlphaFoldDB" id="A0A0S8FW95"/>
<dbReference type="InterPro" id="IPR013760">
    <property type="entry name" value="Topo_IIA-like_dom_sf"/>
</dbReference>
<comment type="subunit">
    <text evidence="8">Heterotetramer composed of ParC and ParE.</text>
</comment>
<dbReference type="InterPro" id="IPR035516">
    <property type="entry name" value="Gyrase/topoIV_suA_C"/>
</dbReference>
<comment type="catalytic activity">
    <reaction evidence="1 9 10">
        <text>ATP-dependent breakage, passage and rejoining of double-stranded DNA.</text>
        <dbReference type="EC" id="5.6.2.2"/>
    </reaction>
</comment>
<dbReference type="Gene3D" id="1.10.268.10">
    <property type="entry name" value="Topoisomerase, domain 3"/>
    <property type="match status" value="1"/>
</dbReference>
<dbReference type="PATRIC" id="fig|1703779.3.peg.579"/>
<dbReference type="GO" id="GO:0005694">
    <property type="term" value="C:chromosome"/>
    <property type="evidence" value="ECO:0007669"/>
    <property type="project" value="InterPro"/>
</dbReference>
<dbReference type="FunFam" id="1.10.268.10:FF:000001">
    <property type="entry name" value="DNA gyrase subunit A"/>
    <property type="match status" value="1"/>
</dbReference>
<dbReference type="STRING" id="1703779.AMJ83_02895"/>
<dbReference type="Proteomes" id="UP000051373">
    <property type="component" value="Unassembled WGS sequence"/>
</dbReference>
<dbReference type="SMART" id="SM00434">
    <property type="entry name" value="TOP4c"/>
    <property type="match status" value="1"/>
</dbReference>
<dbReference type="GO" id="GO:0005737">
    <property type="term" value="C:cytoplasm"/>
    <property type="evidence" value="ECO:0007669"/>
    <property type="project" value="UniProtKB-SubCell"/>
</dbReference>
<dbReference type="EC" id="5.6.2.2" evidence="9"/>
<dbReference type="SUPFAM" id="SSF56719">
    <property type="entry name" value="Type II DNA topoisomerase"/>
    <property type="match status" value="1"/>
</dbReference>
<dbReference type="GO" id="GO:0034335">
    <property type="term" value="F:DNA negative supercoiling activity"/>
    <property type="evidence" value="ECO:0007669"/>
    <property type="project" value="UniProtKB-ARBA"/>
</dbReference>
<dbReference type="PROSITE" id="PS52040">
    <property type="entry name" value="TOPO_IIA"/>
    <property type="match status" value="1"/>
</dbReference>
<keyword evidence="5 9" id="KW-0799">Topoisomerase</keyword>
<evidence type="ECO:0000313" key="13">
    <source>
        <dbReference type="Proteomes" id="UP000051373"/>
    </source>
</evidence>
<dbReference type="Gene3D" id="3.30.1360.40">
    <property type="match status" value="1"/>
</dbReference>
<dbReference type="GO" id="GO:0003677">
    <property type="term" value="F:DNA binding"/>
    <property type="evidence" value="ECO:0007669"/>
    <property type="project" value="UniProtKB-UniRule"/>
</dbReference>
<comment type="subcellular location">
    <subcellularLocation>
        <location evidence="9">Cytoplasm</location>
    </subcellularLocation>
</comment>
<evidence type="ECO:0000256" key="8">
    <source>
        <dbReference type="ARBA" id="ARBA00063644"/>
    </source>
</evidence>
<gene>
    <name evidence="9" type="primary">gyrA</name>
    <name evidence="12" type="ORF">AMJ83_02895</name>
</gene>
<evidence type="ECO:0000256" key="6">
    <source>
        <dbReference type="ARBA" id="ARBA00023125"/>
    </source>
</evidence>
<dbReference type="Pfam" id="PF00521">
    <property type="entry name" value="DNA_topoisoIV"/>
    <property type="match status" value="1"/>
</dbReference>
<evidence type="ECO:0000256" key="1">
    <source>
        <dbReference type="ARBA" id="ARBA00000185"/>
    </source>
</evidence>
<dbReference type="Pfam" id="PF03989">
    <property type="entry name" value="DNA_gyraseA_C"/>
    <property type="match status" value="6"/>
</dbReference>
<name>A0A0S8FW95_UNCW3</name>
<dbReference type="Gene3D" id="2.120.10.90">
    <property type="entry name" value="DNA gyrase/topoisomerase IV, subunit A, C-terminal"/>
    <property type="match status" value="1"/>
</dbReference>
<keyword evidence="9" id="KW-0963">Cytoplasm</keyword>
<dbReference type="GO" id="GO:0005524">
    <property type="term" value="F:ATP binding"/>
    <property type="evidence" value="ECO:0007669"/>
    <property type="project" value="UniProtKB-UniRule"/>
</dbReference>
<dbReference type="InterPro" id="IPR013757">
    <property type="entry name" value="Topo_IIA_A_a_sf"/>
</dbReference>
<evidence type="ECO:0000256" key="9">
    <source>
        <dbReference type="HAMAP-Rule" id="MF_01897"/>
    </source>
</evidence>
<comment type="similarity">
    <text evidence="2 9">Belongs to the type II topoisomerase GyrA/ParC subunit family.</text>
</comment>
<evidence type="ECO:0000259" key="11">
    <source>
        <dbReference type="PROSITE" id="PS52040"/>
    </source>
</evidence>
<protein>
    <recommendedName>
        <fullName evidence="9">DNA gyrase subunit A</fullName>
        <ecNumber evidence="9">5.6.2.2</ecNumber>
    </recommendedName>
</protein>
<dbReference type="PANTHER" id="PTHR43493:SF5">
    <property type="entry name" value="DNA GYRASE SUBUNIT A, CHLOROPLASTIC_MITOCHONDRIAL"/>
    <property type="match status" value="1"/>
</dbReference>
<evidence type="ECO:0000256" key="3">
    <source>
        <dbReference type="ARBA" id="ARBA00022741"/>
    </source>
</evidence>
<keyword evidence="4 9" id="KW-0067">ATP-binding</keyword>
<comment type="caution">
    <text evidence="12">The sequence shown here is derived from an EMBL/GenBank/DDBJ whole genome shotgun (WGS) entry which is preliminary data.</text>
</comment>
<dbReference type="InterPro" id="IPR013758">
    <property type="entry name" value="Topo_IIA_A/C_ab"/>
</dbReference>
<comment type="miscellaneous">
    <text evidence="9">Few gyrases are as efficient as E.coli at forming negative supercoils. Not all organisms have 2 type II topoisomerases; in organisms with a single type II topoisomerase this enzyme also has to decatenate newly replicated chromosomes.</text>
</comment>
<dbReference type="HAMAP" id="MF_01897">
    <property type="entry name" value="GyrA"/>
    <property type="match status" value="1"/>
</dbReference>
<accession>A0A0S8FW95</accession>
<evidence type="ECO:0000256" key="5">
    <source>
        <dbReference type="ARBA" id="ARBA00023029"/>
    </source>
</evidence>
<sequence>MDQRITTVYIEDEIKSSYLDYAMSVIVGRALPDARDGLKPVQRRILYAMSEAGLLSNRPYKKAATVIGDVLGKYHPHGDMAIYDALVRMAQDFSMRYALVDGQGNFGSIDGDAPAAYRYTEARLTSLAEDILKDLGRDTVDFVPNFDGRLKEPVVLPANTPNLLCNGASGIAVGMATNIPPHNLSEVTNALIAIIKNPKIKDDALLQLIPGPDFPTGAIIIGRAGIDQAYRTGKGRIIIRGKARIEDMKGGKQAIVITEIPYQVNKSSLLEKIANLARQKKVEGISDLRDESDKDGIRIVVELRRDANPQIVLNNLYKYTSLQVPYGIQILALVSDTPKTLSLREALQQFVDFRFEVVSRRTKFELAEAEKRAHILEGLKIAIENIDEVVKIIKKSQDTKVAKQRLMKRFSLSEVQAQAILDMRLARLTNLEKESLEKEYLGLIKEIARLKSILRSPKGVYQVIEQELKTQEERYRDPRRTIIVDAEPEELTIEDLIGEEDMVISLTQRGYIKRQPITTYRNQTRGGHGRKIHEVRGEDVAYQLLISKTTDTLLFFSDKGKVYACKVYEIPESGPLSKGRSIANLVQLAANERVTACLAIKDFSSKHYIFMATKMGKVKKTDLVDYENTRKKGIIAINLAKNDRLIAARLTTGKDSVLLTTKDGLSLRFSEKQIRPMGRNAGGVRGIRLAKGNEVVGFNVARADEDMLVVGERGRGKRVKFEAIGEKGRAGKGMKAMTIDAKTGKIAGVASVNDDDDLIVMTKIGKVIRTPVNEIKVLSRQAKGVKIIALAKDDSVVAIAPVKAQV</sequence>
<dbReference type="InterPro" id="IPR050220">
    <property type="entry name" value="Type_II_DNA_Topoisomerases"/>
</dbReference>
<organism evidence="12 13">
    <name type="scientific">candidate division WOR_3 bacterium SM23_42</name>
    <dbReference type="NCBI Taxonomy" id="1703779"/>
    <lineage>
        <taxon>Bacteria</taxon>
        <taxon>Bacteria division WOR-3</taxon>
    </lineage>
</organism>
<dbReference type="NCBIfam" id="NF004043">
    <property type="entry name" value="PRK05560.1"/>
    <property type="match status" value="1"/>
</dbReference>
<dbReference type="GO" id="GO:0009330">
    <property type="term" value="C:DNA topoisomerase type II (double strand cut, ATP-hydrolyzing) complex"/>
    <property type="evidence" value="ECO:0007669"/>
    <property type="project" value="TreeGrafter"/>
</dbReference>
<dbReference type="FunFam" id="3.30.1360.40:FF:000002">
    <property type="entry name" value="DNA gyrase subunit A"/>
    <property type="match status" value="1"/>
</dbReference>
<dbReference type="InterPro" id="IPR005743">
    <property type="entry name" value="GyrA"/>
</dbReference>
<evidence type="ECO:0000256" key="4">
    <source>
        <dbReference type="ARBA" id="ARBA00022840"/>
    </source>
</evidence>
<keyword evidence="7 9" id="KW-0413">Isomerase</keyword>
<dbReference type="GO" id="GO:0006265">
    <property type="term" value="P:DNA topological change"/>
    <property type="evidence" value="ECO:0007669"/>
    <property type="project" value="UniProtKB-UniRule"/>
</dbReference>
<dbReference type="NCBIfam" id="NF004044">
    <property type="entry name" value="PRK05561.1"/>
    <property type="match status" value="1"/>
</dbReference>
<comment type="function">
    <text evidence="9">A type II topoisomerase that negatively supercoils closed circular double-stranded (ds) DNA in an ATP-dependent manner to modulate DNA topology and maintain chromosomes in an underwound state. Negative supercoiling favors strand separation, and DNA replication, transcription, recombination and repair, all of which involve strand separation. Also able to catalyze the interconversion of other topological isomers of dsDNA rings, including catenanes and knotted rings. Type II topoisomerases break and join 2 DNA strands simultaneously in an ATP-dependent manner.</text>
</comment>
<evidence type="ECO:0000313" key="12">
    <source>
        <dbReference type="EMBL" id="KPK64378.1"/>
    </source>
</evidence>
<dbReference type="FunFam" id="2.120.10.90:FF:000005">
    <property type="entry name" value="DNA topoisomerase 4 subunit A"/>
    <property type="match status" value="1"/>
</dbReference>
<dbReference type="NCBIfam" id="TIGR01063">
    <property type="entry name" value="gyrA"/>
    <property type="match status" value="1"/>
</dbReference>